<dbReference type="GO" id="GO:0032456">
    <property type="term" value="P:endocytic recycling"/>
    <property type="evidence" value="ECO:0007669"/>
    <property type="project" value="TreeGrafter"/>
</dbReference>
<dbReference type="Proteomes" id="UP000009168">
    <property type="component" value="Unassembled WGS sequence"/>
</dbReference>
<keyword evidence="7" id="KW-1185">Reference proteome</keyword>
<dbReference type="RefSeq" id="XP_012654291.1">
    <property type="nucleotide sequence ID" value="XM_012798837.1"/>
</dbReference>
<gene>
    <name evidence="6" type="ORF">TTHERM_000794093</name>
</gene>
<evidence type="ECO:0000259" key="5">
    <source>
        <dbReference type="Pfam" id="PF11945"/>
    </source>
</evidence>
<dbReference type="Pfam" id="PF11945">
    <property type="entry name" value="WASH_WAHD"/>
    <property type="match status" value="1"/>
</dbReference>
<dbReference type="GO" id="GO:0042147">
    <property type="term" value="P:retrograde transport, endosome to Golgi"/>
    <property type="evidence" value="ECO:0007669"/>
    <property type="project" value="TreeGrafter"/>
</dbReference>
<dbReference type="GO" id="GO:0005829">
    <property type="term" value="C:cytosol"/>
    <property type="evidence" value="ECO:0007669"/>
    <property type="project" value="GOC"/>
</dbReference>
<evidence type="ECO:0000256" key="2">
    <source>
        <dbReference type="ARBA" id="ARBA00023203"/>
    </source>
</evidence>
<dbReference type="PANTHER" id="PTHR23331:SF1">
    <property type="entry name" value="WASH COMPLEX SUBUNIT 1"/>
    <property type="match status" value="1"/>
</dbReference>
<dbReference type="InterPro" id="IPR028290">
    <property type="entry name" value="WASH1"/>
</dbReference>
<feature type="domain" description="WASH1 WAHD" evidence="5">
    <location>
        <begin position="8"/>
        <end position="307"/>
    </location>
</feature>
<organism evidence="6 7">
    <name type="scientific">Tetrahymena thermophila (strain SB210)</name>
    <dbReference type="NCBI Taxonomy" id="312017"/>
    <lineage>
        <taxon>Eukaryota</taxon>
        <taxon>Sar</taxon>
        <taxon>Alveolata</taxon>
        <taxon>Ciliophora</taxon>
        <taxon>Intramacronucleata</taxon>
        <taxon>Oligohymenophorea</taxon>
        <taxon>Hymenostomatida</taxon>
        <taxon>Tetrahymenina</taxon>
        <taxon>Tetrahymenidae</taxon>
        <taxon>Tetrahymena</taxon>
    </lineage>
</organism>
<dbReference type="GO" id="GO:0003779">
    <property type="term" value="F:actin binding"/>
    <property type="evidence" value="ECO:0007669"/>
    <property type="project" value="UniProtKB-KW"/>
</dbReference>
<protein>
    <submittedName>
        <fullName evidence="6">WASH complex WAHD domain protein</fullName>
    </submittedName>
</protein>
<dbReference type="InParanoid" id="W7XGD2"/>
<evidence type="ECO:0000256" key="3">
    <source>
        <dbReference type="SAM" id="Coils"/>
    </source>
</evidence>
<reference evidence="7" key="1">
    <citation type="journal article" date="2006" name="PLoS Biol.">
        <title>Macronuclear genome sequence of the ciliate Tetrahymena thermophila, a model eukaryote.</title>
        <authorList>
            <person name="Eisen J.A."/>
            <person name="Coyne R.S."/>
            <person name="Wu M."/>
            <person name="Wu D."/>
            <person name="Thiagarajan M."/>
            <person name="Wortman J.R."/>
            <person name="Badger J.H."/>
            <person name="Ren Q."/>
            <person name="Amedeo P."/>
            <person name="Jones K.M."/>
            <person name="Tallon L.J."/>
            <person name="Delcher A.L."/>
            <person name="Salzberg S.L."/>
            <person name="Silva J.C."/>
            <person name="Haas B.J."/>
            <person name="Majoros W.H."/>
            <person name="Farzad M."/>
            <person name="Carlton J.M."/>
            <person name="Smith R.K. Jr."/>
            <person name="Garg J."/>
            <person name="Pearlman R.E."/>
            <person name="Karrer K.M."/>
            <person name="Sun L."/>
            <person name="Manning G."/>
            <person name="Elde N.C."/>
            <person name="Turkewitz A.P."/>
            <person name="Asai D.J."/>
            <person name="Wilkes D.E."/>
            <person name="Wang Y."/>
            <person name="Cai H."/>
            <person name="Collins K."/>
            <person name="Stewart B.A."/>
            <person name="Lee S.R."/>
            <person name="Wilamowska K."/>
            <person name="Weinberg Z."/>
            <person name="Ruzzo W.L."/>
            <person name="Wloga D."/>
            <person name="Gaertig J."/>
            <person name="Frankel J."/>
            <person name="Tsao C.-C."/>
            <person name="Gorovsky M.A."/>
            <person name="Keeling P.J."/>
            <person name="Waller R.F."/>
            <person name="Patron N.J."/>
            <person name="Cherry J.M."/>
            <person name="Stover N.A."/>
            <person name="Krieger C.J."/>
            <person name="del Toro C."/>
            <person name="Ryder H.F."/>
            <person name="Williamson S.C."/>
            <person name="Barbeau R.A."/>
            <person name="Hamilton E.P."/>
            <person name="Orias E."/>
        </authorList>
    </citation>
    <scope>NUCLEOTIDE SEQUENCE [LARGE SCALE GENOMIC DNA]</scope>
    <source>
        <strain evidence="7">SB210</strain>
    </source>
</reference>
<dbReference type="PANTHER" id="PTHR23331">
    <property type="entry name" value="CXYORF1"/>
    <property type="match status" value="1"/>
</dbReference>
<proteinExistence type="inferred from homology"/>
<keyword evidence="2" id="KW-0009">Actin-binding</keyword>
<keyword evidence="3" id="KW-0175">Coiled coil</keyword>
<feature type="region of interest" description="Disordered" evidence="4">
    <location>
        <begin position="466"/>
        <end position="495"/>
    </location>
</feature>
<dbReference type="GO" id="GO:0043014">
    <property type="term" value="F:alpha-tubulin binding"/>
    <property type="evidence" value="ECO:0007669"/>
    <property type="project" value="InterPro"/>
</dbReference>
<dbReference type="GO" id="GO:0034314">
    <property type="term" value="P:Arp2/3 complex-mediated actin nucleation"/>
    <property type="evidence" value="ECO:0007669"/>
    <property type="project" value="InterPro"/>
</dbReference>
<comment type="similarity">
    <text evidence="1">Belongs to the WASH1 family.</text>
</comment>
<evidence type="ECO:0000256" key="1">
    <source>
        <dbReference type="ARBA" id="ARBA00005602"/>
    </source>
</evidence>
<dbReference type="GO" id="GO:0043015">
    <property type="term" value="F:gamma-tubulin binding"/>
    <property type="evidence" value="ECO:0007669"/>
    <property type="project" value="TreeGrafter"/>
</dbReference>
<dbReference type="InterPro" id="IPR021854">
    <property type="entry name" value="WASH1_WAHD"/>
</dbReference>
<dbReference type="AlphaFoldDB" id="W7XGD2"/>
<dbReference type="STRING" id="312017.W7XGD2"/>
<name>W7XGD2_TETTS</name>
<dbReference type="GO" id="GO:0055037">
    <property type="term" value="C:recycling endosome"/>
    <property type="evidence" value="ECO:0007669"/>
    <property type="project" value="TreeGrafter"/>
</dbReference>
<evidence type="ECO:0000313" key="7">
    <source>
        <dbReference type="Proteomes" id="UP000009168"/>
    </source>
</evidence>
<evidence type="ECO:0000256" key="4">
    <source>
        <dbReference type="SAM" id="MobiDB-lite"/>
    </source>
</evidence>
<dbReference type="GeneID" id="24440704"/>
<dbReference type="KEGG" id="tet:TTHERM_000794093"/>
<dbReference type="EMBL" id="GG662609">
    <property type="protein sequence ID" value="EWS73171.1"/>
    <property type="molecule type" value="Genomic_DNA"/>
</dbReference>
<accession>W7XGD2</accession>
<feature type="coiled-coil region" evidence="3">
    <location>
        <begin position="44"/>
        <end position="78"/>
    </location>
</feature>
<dbReference type="OrthoDB" id="307871at2759"/>
<dbReference type="GO" id="GO:0071203">
    <property type="term" value="C:WASH complex"/>
    <property type="evidence" value="ECO:0007669"/>
    <property type="project" value="InterPro"/>
</dbReference>
<dbReference type="GO" id="GO:0005769">
    <property type="term" value="C:early endosome"/>
    <property type="evidence" value="ECO:0007669"/>
    <property type="project" value="InterPro"/>
</dbReference>
<dbReference type="GO" id="GO:0006887">
    <property type="term" value="P:exocytosis"/>
    <property type="evidence" value="ECO:0007669"/>
    <property type="project" value="TreeGrafter"/>
</dbReference>
<sequence length="495" mass="57554">MASHQNIIQNNSLSLVNLGIIQSQGLEITLSNLSNIDQSINNILSRFQNKYNQYKVNIQDYLQRINNCQKKILALQQQKKAITFVSPSQLCQKYKPSQNNKQSLTQDYKQRPDFSYTLNTFNQLFKTELEYQGPFINDEAFDFDEELALQTHKLKNRAKNLLAHCSATLDDNDAPLGTYPKRIKCAESLLVLNTKTNPFRKNQQKDNLLIINKNRQRLKRQRDQSPINSLQAAPLGIKDQIQIYQISDLIYKPDKRQILNEVAIPQNLDLEGIADFENEDNCQSQMQLSKSCLIQNPQISDPYENLQPNIDLSIKNLQNNQSQQIINEEVNQIQNIYQEDQLENSNDHQKSQLNIQQLPFMRNSLENIRDMALMNQNKIIQQEDTYLLSQQQIYIASENENQQQVEVQCNDQHSFQKEIQQYKFNLKPTITNERGRINCGSIQQLIVKTQEDQIDIKSIMNIRRLERQPPSKQGKGPKNRVGYFSDSSEDTDQDN</sequence>
<evidence type="ECO:0000313" key="6">
    <source>
        <dbReference type="EMBL" id="EWS73171.1"/>
    </source>
</evidence>